<name>A0ABR6GLQ5_9BURK</name>
<gene>
    <name evidence="2" type="ORF">FHS28_000394</name>
</gene>
<keyword evidence="1" id="KW-0732">Signal</keyword>
<feature type="signal peptide" evidence="1">
    <location>
        <begin position="1"/>
        <end position="48"/>
    </location>
</feature>
<dbReference type="RefSeq" id="WP_088449326.1">
    <property type="nucleotide sequence ID" value="NZ_JACHXO010000001.1"/>
</dbReference>
<protein>
    <recommendedName>
        <fullName evidence="4">NlpE C-terminal OB domain-containing protein</fullName>
    </recommendedName>
</protein>
<evidence type="ECO:0008006" key="4">
    <source>
        <dbReference type="Google" id="ProtNLM"/>
    </source>
</evidence>
<feature type="chain" id="PRO_5045792398" description="NlpE C-terminal OB domain-containing protein" evidence="1">
    <location>
        <begin position="49"/>
        <end position="319"/>
    </location>
</feature>
<organism evidence="2 3">
    <name type="scientific">Roseateles terrae</name>
    <dbReference type="NCBI Taxonomy" id="431060"/>
    <lineage>
        <taxon>Bacteria</taxon>
        <taxon>Pseudomonadati</taxon>
        <taxon>Pseudomonadota</taxon>
        <taxon>Betaproteobacteria</taxon>
        <taxon>Burkholderiales</taxon>
        <taxon>Sphaerotilaceae</taxon>
        <taxon>Roseateles</taxon>
    </lineage>
</organism>
<evidence type="ECO:0000313" key="2">
    <source>
        <dbReference type="EMBL" id="MBB3193029.1"/>
    </source>
</evidence>
<sequence>MHVENTAQGAQGAHADHAAPATRLGRTVSACLIAVSALSALASGPALAEEETRDAKAVTFAFQFQTLPATAWPADAPPIRFYFNPGSSAPACGLLLSSTQRLVPLVEPDDGSDFPQCTGVTAGRVLVRDTQRFYLLRVQQKDTREDSSVQDVLLAQQGDRVVQTDGLLTSAAPMPPKPISQVAAWLRAQWTLDAEGRRGAHPLPEHTATTSGSYLALSLSPPGTCRLAIGSAELDAPVLTVTHPCARVLATSAFQQGAKAWFVALIDEAGQGAQAKVFEMQGRDARERPEMAAALRGPASEGKILPVRQALQKLVAAGR</sequence>
<proteinExistence type="predicted"/>
<reference evidence="2 3" key="1">
    <citation type="submission" date="2020-08" db="EMBL/GenBank/DDBJ databases">
        <title>Genomic Encyclopedia of Type Strains, Phase III (KMG-III): the genomes of soil and plant-associated and newly described type strains.</title>
        <authorList>
            <person name="Whitman W."/>
        </authorList>
    </citation>
    <scope>NUCLEOTIDE SEQUENCE [LARGE SCALE GENOMIC DNA]</scope>
    <source>
        <strain evidence="2 3">CECT 7247</strain>
    </source>
</reference>
<accession>A0ABR6GLQ5</accession>
<keyword evidence="3" id="KW-1185">Reference proteome</keyword>
<dbReference type="Proteomes" id="UP000574369">
    <property type="component" value="Unassembled WGS sequence"/>
</dbReference>
<evidence type="ECO:0000256" key="1">
    <source>
        <dbReference type="SAM" id="SignalP"/>
    </source>
</evidence>
<dbReference type="EMBL" id="JACHXO010000001">
    <property type="protein sequence ID" value="MBB3193029.1"/>
    <property type="molecule type" value="Genomic_DNA"/>
</dbReference>
<evidence type="ECO:0000313" key="3">
    <source>
        <dbReference type="Proteomes" id="UP000574369"/>
    </source>
</evidence>
<comment type="caution">
    <text evidence="2">The sequence shown here is derived from an EMBL/GenBank/DDBJ whole genome shotgun (WGS) entry which is preliminary data.</text>
</comment>